<feature type="compositionally biased region" description="Polar residues" evidence="4">
    <location>
        <begin position="252"/>
        <end position="280"/>
    </location>
</feature>
<proteinExistence type="predicted"/>
<dbReference type="EMBL" id="CP111021">
    <property type="protein sequence ID" value="WAR17041.1"/>
    <property type="molecule type" value="Genomic_DNA"/>
</dbReference>
<reference evidence="5" key="1">
    <citation type="submission" date="2022-11" db="EMBL/GenBank/DDBJ databases">
        <title>Centuries of genome instability and evolution in soft-shell clam transmissible cancer (bioRxiv).</title>
        <authorList>
            <person name="Hart S.F.M."/>
            <person name="Yonemitsu M.A."/>
            <person name="Giersch R.M."/>
            <person name="Beal B.F."/>
            <person name="Arriagada G."/>
            <person name="Davis B.W."/>
            <person name="Ostrander E.A."/>
            <person name="Goff S.P."/>
            <person name="Metzger M.J."/>
        </authorList>
    </citation>
    <scope>NUCLEOTIDE SEQUENCE</scope>
    <source>
        <strain evidence="5">MELC-2E11</strain>
        <tissue evidence="5">Siphon/mantle</tissue>
    </source>
</reference>
<keyword evidence="2" id="KW-0804">Transcription</keyword>
<dbReference type="PANTHER" id="PTHR15052:SF2">
    <property type="entry name" value="GENERAL TRANSCRIPTION FACTOR 3C POLYPEPTIDE 2"/>
    <property type="match status" value="1"/>
</dbReference>
<evidence type="ECO:0000256" key="3">
    <source>
        <dbReference type="ARBA" id="ARBA00023242"/>
    </source>
</evidence>
<keyword evidence="6" id="KW-1185">Reference proteome</keyword>
<dbReference type="InterPro" id="IPR036322">
    <property type="entry name" value="WD40_repeat_dom_sf"/>
</dbReference>
<organism evidence="5 6">
    <name type="scientific">Mya arenaria</name>
    <name type="common">Soft-shell clam</name>
    <dbReference type="NCBI Taxonomy" id="6604"/>
    <lineage>
        <taxon>Eukaryota</taxon>
        <taxon>Metazoa</taxon>
        <taxon>Spiralia</taxon>
        <taxon>Lophotrochozoa</taxon>
        <taxon>Mollusca</taxon>
        <taxon>Bivalvia</taxon>
        <taxon>Autobranchia</taxon>
        <taxon>Heteroconchia</taxon>
        <taxon>Euheterodonta</taxon>
        <taxon>Imparidentia</taxon>
        <taxon>Neoheterodontei</taxon>
        <taxon>Myida</taxon>
        <taxon>Myoidea</taxon>
        <taxon>Myidae</taxon>
        <taxon>Mya</taxon>
    </lineage>
</organism>
<dbReference type="Gene3D" id="2.130.10.10">
    <property type="entry name" value="YVTN repeat-like/Quinoprotein amine dehydrogenase"/>
    <property type="match status" value="1"/>
</dbReference>
<feature type="compositionally biased region" description="Basic and acidic residues" evidence="4">
    <location>
        <begin position="46"/>
        <end position="55"/>
    </location>
</feature>
<dbReference type="PANTHER" id="PTHR15052">
    <property type="entry name" value="RNA POLYMERASE III TRANSCRIPTION INITIATION FACTOR COMPLEX SUBUNIT"/>
    <property type="match status" value="1"/>
</dbReference>
<gene>
    <name evidence="5" type="ORF">MAR_031635</name>
</gene>
<name>A0ABY7F7P5_MYAAR</name>
<feature type="compositionally biased region" description="Basic and acidic residues" evidence="4">
    <location>
        <begin position="218"/>
        <end position="232"/>
    </location>
</feature>
<feature type="region of interest" description="Disordered" evidence="4">
    <location>
        <begin position="739"/>
        <end position="781"/>
    </location>
</feature>
<accession>A0ABY7F7P5</accession>
<sequence length="878" mass="98320">METSTPTVRTRTRRSKGTPKAIPISPIPKIASQLERDSIEATPVKDISDVIDNDKVTPCSKSYSKRERKPRQWKNLEVQESDKKGQLGNGQKKDAGGNHQEIDESYSSNVSIVDENNSVDDSDSQAQRKDADKTVRLETSQKNSSCNDAGSEIQDVEDERRVEEKDENNEHGQDKSDKIEQGSETEPALTEAKSVAKKKSSGRKKSGVTKTNEEVGVDEVRDANSEASKTDAVDTGMKRRGRKRKAEHQNDGDSSQNFGDESLKDTSLNSTLGDKANTSSRGRKRKAAMNDSSVTNKEDKWTIANMDGSSETHGELMNILKHRKVLECKDCGKTTRFPHYYKQHRIWCGREVKLEDADESDDDAEEFEVDEDVSNDEDDAGEDDEEDEGGVGKQAEHTQLETGTGSIIEGFPIFYTGLEVWKLAWCPMPLGSKHEQILAVVGKTNPKTRFCGEKTYSGPGVIQIWCTGVTCNSRLSRTAPRQLYTLVHDFGLATGLKWCPTGVWQSKCHNIQADQETPLTLKVKPLLTLVPNRTPVNCGLVCTALDWDPSQGHPRILAGYTDGSVRIFNLIECSPLLKLSSEEGEKLLPVATHQIHAFPVRTVTWIASLTNIVVTSSEGLDSHFWDVENPQVPLYTEEYCCAMSSCSSRLVQGVFLASDDNYALNTNKARYRECHTLMYIGAPGQAKKRVPDILCYYLGNLYCCIWKVCETNVTFLDSKEDLNQTHICAKCQKNQSTKSLQSDSQPKISQSQKTLENGQTKECSQSEESLQNNREKTIQPDKTDKCTCSEQKKSKPCLNYMEYVDMYHRLDQVRDDVAEAEKYDQPPTYAFKAVQFNPNQLQCCWLAYGGTQGIVRLVNLFNIFPEKSKSMFTKYETG</sequence>
<feature type="compositionally biased region" description="Low complexity" evidence="4">
    <location>
        <begin position="107"/>
        <end position="116"/>
    </location>
</feature>
<dbReference type="InterPro" id="IPR052416">
    <property type="entry name" value="GTF3C_component"/>
</dbReference>
<evidence type="ECO:0000256" key="1">
    <source>
        <dbReference type="ARBA" id="ARBA00004123"/>
    </source>
</evidence>
<dbReference type="Proteomes" id="UP001164746">
    <property type="component" value="Chromosome 10"/>
</dbReference>
<dbReference type="InterPro" id="IPR015943">
    <property type="entry name" value="WD40/YVTN_repeat-like_dom_sf"/>
</dbReference>
<evidence type="ECO:0000256" key="2">
    <source>
        <dbReference type="ARBA" id="ARBA00023163"/>
    </source>
</evidence>
<feature type="compositionally biased region" description="Basic residues" evidence="4">
    <location>
        <begin position="195"/>
        <end position="207"/>
    </location>
</feature>
<feature type="compositionally biased region" description="Low complexity" evidence="4">
    <location>
        <begin position="19"/>
        <end position="32"/>
    </location>
</feature>
<keyword evidence="3" id="KW-0539">Nucleus</keyword>
<evidence type="ECO:0000313" key="6">
    <source>
        <dbReference type="Proteomes" id="UP001164746"/>
    </source>
</evidence>
<evidence type="ECO:0000313" key="5">
    <source>
        <dbReference type="EMBL" id="WAR17041.1"/>
    </source>
</evidence>
<evidence type="ECO:0000256" key="4">
    <source>
        <dbReference type="SAM" id="MobiDB-lite"/>
    </source>
</evidence>
<feature type="region of interest" description="Disordered" evidence="4">
    <location>
        <begin position="1"/>
        <end position="310"/>
    </location>
</feature>
<comment type="subcellular location">
    <subcellularLocation>
        <location evidence="1">Nucleus</location>
    </subcellularLocation>
</comment>
<feature type="region of interest" description="Disordered" evidence="4">
    <location>
        <begin position="357"/>
        <end position="401"/>
    </location>
</feature>
<dbReference type="SUPFAM" id="SSF50978">
    <property type="entry name" value="WD40 repeat-like"/>
    <property type="match status" value="1"/>
</dbReference>
<feature type="compositionally biased region" description="Basic and acidic residues" evidence="4">
    <location>
        <begin position="80"/>
        <end position="102"/>
    </location>
</feature>
<feature type="compositionally biased region" description="Basic and acidic residues" evidence="4">
    <location>
        <begin position="126"/>
        <end position="136"/>
    </location>
</feature>
<feature type="compositionally biased region" description="Acidic residues" evidence="4">
    <location>
        <begin position="357"/>
        <end position="389"/>
    </location>
</feature>
<feature type="compositionally biased region" description="Polar residues" evidence="4">
    <location>
        <begin position="137"/>
        <end position="148"/>
    </location>
</feature>
<feature type="compositionally biased region" description="Polar residues" evidence="4">
    <location>
        <begin position="739"/>
        <end position="772"/>
    </location>
</feature>
<protein>
    <submittedName>
        <fullName evidence="5">TF3C2-like protein</fullName>
    </submittedName>
</protein>
<feature type="compositionally biased region" description="Basic and acidic residues" evidence="4">
    <location>
        <begin position="158"/>
        <end position="181"/>
    </location>
</feature>